<comment type="catalytic activity">
    <reaction evidence="7">
        <text>D-glucose 6-phosphate + NADP(+) = 6-phospho-D-glucono-1,5-lactone + NADPH + H(+)</text>
        <dbReference type="Rhea" id="RHEA:15841"/>
        <dbReference type="ChEBI" id="CHEBI:15378"/>
        <dbReference type="ChEBI" id="CHEBI:57783"/>
        <dbReference type="ChEBI" id="CHEBI:57955"/>
        <dbReference type="ChEBI" id="CHEBI:58349"/>
        <dbReference type="ChEBI" id="CHEBI:61548"/>
        <dbReference type="EC" id="1.1.1.49"/>
    </reaction>
</comment>
<dbReference type="NCBIfam" id="TIGR00871">
    <property type="entry name" value="zwf"/>
    <property type="match status" value="1"/>
</dbReference>
<dbReference type="STRING" id="1206085.SAMN05443575_2876"/>
<name>A0A1M5MZT2_9ACTN</name>
<evidence type="ECO:0000256" key="7">
    <source>
        <dbReference type="HAMAP-Rule" id="MF_00966"/>
    </source>
</evidence>
<dbReference type="InterPro" id="IPR001282">
    <property type="entry name" value="G6P_DH"/>
</dbReference>
<organism evidence="11 12">
    <name type="scientific">Jatrophihabitans endophyticus</name>
    <dbReference type="NCBI Taxonomy" id="1206085"/>
    <lineage>
        <taxon>Bacteria</taxon>
        <taxon>Bacillati</taxon>
        <taxon>Actinomycetota</taxon>
        <taxon>Actinomycetes</taxon>
        <taxon>Jatrophihabitantales</taxon>
        <taxon>Jatrophihabitantaceae</taxon>
        <taxon>Jatrophihabitans</taxon>
    </lineage>
</organism>
<dbReference type="PIRSF" id="PIRSF000110">
    <property type="entry name" value="G6PD"/>
    <property type="match status" value="1"/>
</dbReference>
<dbReference type="Gene3D" id="3.30.360.10">
    <property type="entry name" value="Dihydrodipicolinate Reductase, domain 2"/>
    <property type="match status" value="1"/>
</dbReference>
<dbReference type="GO" id="GO:0009051">
    <property type="term" value="P:pentose-phosphate shunt, oxidative branch"/>
    <property type="evidence" value="ECO:0007669"/>
    <property type="project" value="TreeGrafter"/>
</dbReference>
<evidence type="ECO:0000256" key="1">
    <source>
        <dbReference type="ARBA" id="ARBA00004937"/>
    </source>
</evidence>
<dbReference type="Pfam" id="PF02781">
    <property type="entry name" value="G6PD_C"/>
    <property type="match status" value="1"/>
</dbReference>
<feature type="binding site" evidence="7">
    <location>
        <position position="316"/>
    </location>
    <ligand>
        <name>substrate</name>
    </ligand>
</feature>
<feature type="binding site" evidence="7">
    <location>
        <position position="335"/>
    </location>
    <ligand>
        <name>substrate</name>
    </ligand>
</feature>
<dbReference type="RefSeq" id="WP_084181041.1">
    <property type="nucleotide sequence ID" value="NZ_FQVU01000003.1"/>
</dbReference>
<keyword evidence="6 7" id="KW-0119">Carbohydrate metabolism</keyword>
<dbReference type="GO" id="GO:0050661">
    <property type="term" value="F:NADP binding"/>
    <property type="evidence" value="ECO:0007669"/>
    <property type="project" value="UniProtKB-UniRule"/>
</dbReference>
<keyword evidence="4 7" id="KW-0521">NADP</keyword>
<feature type="binding site" evidence="7">
    <location>
        <position position="248"/>
    </location>
    <ligand>
        <name>NADP(+)</name>
        <dbReference type="ChEBI" id="CHEBI:58349"/>
    </ligand>
</feature>
<keyword evidence="12" id="KW-1185">Reference proteome</keyword>
<dbReference type="AlphaFoldDB" id="A0A1M5MZT2"/>
<comment type="function">
    <text evidence="7">Catalyzes the oxidation of glucose 6-phosphate to 6-phosphogluconolactone.</text>
</comment>
<dbReference type="PANTHER" id="PTHR23429:SF0">
    <property type="entry name" value="GLUCOSE-6-PHOSPHATE 1-DEHYDROGENASE"/>
    <property type="match status" value="1"/>
</dbReference>
<proteinExistence type="inferred from homology"/>
<dbReference type="SUPFAM" id="SSF55347">
    <property type="entry name" value="Glyceraldehyde-3-phosphate dehydrogenase-like, C-terminal domain"/>
    <property type="match status" value="1"/>
</dbReference>
<dbReference type="InterPro" id="IPR022674">
    <property type="entry name" value="G6P_DH_NAD-bd"/>
</dbReference>
<dbReference type="HAMAP" id="MF_00966">
    <property type="entry name" value="G6PD"/>
    <property type="match status" value="1"/>
</dbReference>
<dbReference type="PRINTS" id="PR00079">
    <property type="entry name" value="G6PDHDRGNASE"/>
</dbReference>
<feature type="binding site" evidence="7">
    <location>
        <position position="282"/>
    </location>
    <ligand>
        <name>substrate</name>
    </ligand>
</feature>
<feature type="binding site" evidence="7">
    <location>
        <position position="278"/>
    </location>
    <ligand>
        <name>substrate</name>
    </ligand>
</feature>
<feature type="binding site" evidence="7">
    <location>
        <position position="438"/>
    </location>
    <ligand>
        <name>substrate</name>
    </ligand>
</feature>
<evidence type="ECO:0000313" key="12">
    <source>
        <dbReference type="Proteomes" id="UP000186132"/>
    </source>
</evidence>
<dbReference type="GO" id="GO:0005829">
    <property type="term" value="C:cytosol"/>
    <property type="evidence" value="ECO:0007669"/>
    <property type="project" value="TreeGrafter"/>
</dbReference>
<evidence type="ECO:0000256" key="6">
    <source>
        <dbReference type="ARBA" id="ARBA00023277"/>
    </source>
</evidence>
<dbReference type="InterPro" id="IPR036291">
    <property type="entry name" value="NAD(P)-bd_dom_sf"/>
</dbReference>
<accession>A0A1M5MZT2</accession>
<feature type="compositionally biased region" description="Low complexity" evidence="8">
    <location>
        <begin position="20"/>
        <end position="34"/>
    </location>
</feature>
<protein>
    <recommendedName>
        <fullName evidence="7">Glucose-6-phosphate 1-dehydrogenase</fullName>
        <shortName evidence="7">G6PD</shortName>
        <ecNumber evidence="7">1.1.1.49</ecNumber>
    </recommendedName>
</protein>
<evidence type="ECO:0000259" key="10">
    <source>
        <dbReference type="Pfam" id="PF02781"/>
    </source>
</evidence>
<evidence type="ECO:0000256" key="8">
    <source>
        <dbReference type="SAM" id="MobiDB-lite"/>
    </source>
</evidence>
<dbReference type="PANTHER" id="PTHR23429">
    <property type="entry name" value="GLUCOSE-6-PHOSPHATE 1-DEHYDROGENASE G6PD"/>
    <property type="match status" value="1"/>
</dbReference>
<gene>
    <name evidence="7" type="primary">zwf</name>
    <name evidence="11" type="ORF">SAMN05443575_2876</name>
</gene>
<dbReference type="UniPathway" id="UPA00115">
    <property type="reaction ID" value="UER00408"/>
</dbReference>
<evidence type="ECO:0000259" key="9">
    <source>
        <dbReference type="Pfam" id="PF00479"/>
    </source>
</evidence>
<comment type="pathway">
    <text evidence="1 7">Carbohydrate degradation; pentose phosphate pathway; D-ribulose 5-phosphate from D-glucose 6-phosphate (oxidative stage): step 1/3.</text>
</comment>
<feature type="domain" description="Glucose-6-phosphate dehydrogenase C-terminal" evidence="10">
    <location>
        <begin position="289"/>
        <end position="583"/>
    </location>
</feature>
<keyword evidence="5 7" id="KW-0560">Oxidoreductase</keyword>
<dbReference type="Proteomes" id="UP000186132">
    <property type="component" value="Unassembled WGS sequence"/>
</dbReference>
<dbReference type="SUPFAM" id="SSF51735">
    <property type="entry name" value="NAD(P)-binding Rossmann-fold domains"/>
    <property type="match status" value="1"/>
</dbReference>
<dbReference type="GO" id="GO:0004345">
    <property type="term" value="F:glucose-6-phosphate dehydrogenase activity"/>
    <property type="evidence" value="ECO:0007669"/>
    <property type="project" value="UniProtKB-UniRule"/>
</dbReference>
<evidence type="ECO:0000256" key="2">
    <source>
        <dbReference type="ARBA" id="ARBA00009975"/>
    </source>
</evidence>
<comment type="caution">
    <text evidence="7">Lacks conserved residue(s) required for the propagation of feature annotation.</text>
</comment>
<dbReference type="EMBL" id="FQVU01000003">
    <property type="protein sequence ID" value="SHG82798.1"/>
    <property type="molecule type" value="Genomic_DNA"/>
</dbReference>
<evidence type="ECO:0000256" key="3">
    <source>
        <dbReference type="ARBA" id="ARBA00022526"/>
    </source>
</evidence>
<feature type="domain" description="Glucose-6-phosphate dehydrogenase NAD-binding" evidence="9">
    <location>
        <begin position="102"/>
        <end position="287"/>
    </location>
</feature>
<reference evidence="11 12" key="1">
    <citation type="submission" date="2016-11" db="EMBL/GenBank/DDBJ databases">
        <authorList>
            <person name="Jaros S."/>
            <person name="Januszkiewicz K."/>
            <person name="Wedrychowicz H."/>
        </authorList>
    </citation>
    <scope>NUCLEOTIDE SEQUENCE [LARGE SCALE GENOMIC DNA]</scope>
    <source>
        <strain evidence="11 12">DSM 45627</strain>
    </source>
</reference>
<feature type="region of interest" description="Disordered" evidence="8">
    <location>
        <begin position="1"/>
        <end position="92"/>
    </location>
</feature>
<dbReference type="OrthoDB" id="9802739at2"/>
<dbReference type="InterPro" id="IPR022675">
    <property type="entry name" value="G6P_DH_C"/>
</dbReference>
<evidence type="ECO:0000313" key="11">
    <source>
        <dbReference type="EMBL" id="SHG82798.1"/>
    </source>
</evidence>
<evidence type="ECO:0000256" key="5">
    <source>
        <dbReference type="ARBA" id="ARBA00023002"/>
    </source>
</evidence>
<comment type="similarity">
    <text evidence="2 7">Belongs to the glucose-6-phosphate dehydrogenase family.</text>
</comment>
<evidence type="ECO:0000256" key="4">
    <source>
        <dbReference type="ARBA" id="ARBA00022857"/>
    </source>
</evidence>
<dbReference type="Pfam" id="PF00479">
    <property type="entry name" value="G6PD_N"/>
    <property type="match status" value="1"/>
</dbReference>
<dbReference type="EC" id="1.1.1.49" evidence="7"/>
<dbReference type="GO" id="GO:0006006">
    <property type="term" value="P:glucose metabolic process"/>
    <property type="evidence" value="ECO:0007669"/>
    <property type="project" value="UniProtKB-KW"/>
</dbReference>
<feature type="active site" description="Proton acceptor" evidence="7">
    <location>
        <position position="340"/>
    </location>
</feature>
<dbReference type="InterPro" id="IPR019796">
    <property type="entry name" value="G6P_DH_AS"/>
</dbReference>
<dbReference type="PROSITE" id="PS00069">
    <property type="entry name" value="G6P_DEHYDROGENASE"/>
    <property type="match status" value="1"/>
</dbReference>
<keyword evidence="3 7" id="KW-0313">Glucose metabolism</keyword>
<dbReference type="Gene3D" id="3.40.50.720">
    <property type="entry name" value="NAD(P)-binding Rossmann-like Domain"/>
    <property type="match status" value="1"/>
</dbReference>
<sequence>MSDATQSQERAEEHTEDESPPAAAAPDENPTPDADVADAPTTRSKSNPGPGDGPTANEDADGQPAVPAAVGEDDAESGDGGNPLRDPADRRLPRVPAPCALVVFGIGGDLSRKKLIPAVYDLANRGLLPTDFVLVGFSKTDWPGGGSFESLARKSAKDGARTAWNEEVWRRLASNTVFVEGSFDDDAAFDTLAETLADSQRSHGIQGNAAFYLSIPPKLFPTVLQQMERTGLADSDAADGWRRVVVEKPFGHDLPSALDLNHLVDRVFSARDVYRIDHYLGKETVQNLLALRFANQLFEPVWNGNFVDSVQITMAEDVGIGGRAAFYQATGAARDVLQNHLLQLLALTAMEEPVEFSPEAVRIEKIKALRAISLPTDLGPYAVRGQYDQGWLAGTRACAFTAEDGIPEDSTTETYAAVRLGVETRRWAGVPFYLRTGKRLPKRVTEISVLFKKAPHLPFSRTDTQELGHNQLVIRVQPDEGVTLKFGSKVPGSAMEVRDVAMDFLYGEAFTESSPEAYERLILDVLVGDATLFPRSEEVEASWRVIDPLENFWAGQEPQLYRAGEWGPKAADEMLARDGRQWRRP</sequence>